<evidence type="ECO:0000313" key="1">
    <source>
        <dbReference type="EMBL" id="AQS36098.1"/>
    </source>
</evidence>
<evidence type="ECO:0000313" key="2">
    <source>
        <dbReference type="Proteomes" id="UP000189545"/>
    </source>
</evidence>
<gene>
    <name evidence="1" type="ORF">Sps_00906</name>
</gene>
<dbReference type="Proteomes" id="UP000189545">
    <property type="component" value="Chromosome"/>
</dbReference>
<keyword evidence="2" id="KW-1185">Reference proteome</keyword>
<protein>
    <recommendedName>
        <fullName evidence="3">Lipoprotein</fullName>
    </recommendedName>
</protein>
<dbReference type="RefSeq" id="WP_077751429.1">
    <property type="nucleotide sequence ID" value="NZ_CP014782.1"/>
</dbReference>
<proteinExistence type="predicted"/>
<dbReference type="KEGG" id="spsw:Sps_00906"/>
<dbReference type="OrthoDB" id="9835673at2"/>
<sequence>MKVTLCIQPAAIILPVDKQPYLTRGSNEKIAAPLLVLTIVTALSACNGSSPSPKPPVPPAPTTHADGIYIDNGQFNPKAEKVQLLIGGYMFEYTETTETQVIRHMLPEMEKVAGERIFSSEANIKQRGSGQEHKPTLEYTASNHKGELTVENIHSASVFHKMKSVWPQHETTFFIETPDFTSEVIINGSKLIDPQNKSTVELSKLKNGEFRRYQSHGVDYICGVWIDPDTSLQKLVISNFKNAKKGDIFDIYTEKQ</sequence>
<dbReference type="AlphaFoldDB" id="A0A1S6HKS4"/>
<evidence type="ECO:0008006" key="3">
    <source>
        <dbReference type="Google" id="ProtNLM"/>
    </source>
</evidence>
<accession>A0A1S6HKS4</accession>
<reference evidence="1 2" key="1">
    <citation type="submission" date="2016-03" db="EMBL/GenBank/DDBJ databases">
        <title>Complete genome sequence of Shewanella psychrophila WP2, a deep sea bacterium isolated from west Pacific sediment.</title>
        <authorList>
            <person name="Xu G."/>
            <person name="Jian H."/>
        </authorList>
    </citation>
    <scope>NUCLEOTIDE SEQUENCE [LARGE SCALE GENOMIC DNA]</scope>
    <source>
        <strain evidence="1 2">WP2</strain>
    </source>
</reference>
<organism evidence="1 2">
    <name type="scientific">Shewanella psychrophila</name>
    <dbReference type="NCBI Taxonomy" id="225848"/>
    <lineage>
        <taxon>Bacteria</taxon>
        <taxon>Pseudomonadati</taxon>
        <taxon>Pseudomonadota</taxon>
        <taxon>Gammaproteobacteria</taxon>
        <taxon>Alteromonadales</taxon>
        <taxon>Shewanellaceae</taxon>
        <taxon>Shewanella</taxon>
    </lineage>
</organism>
<name>A0A1S6HKS4_9GAMM</name>
<dbReference type="EMBL" id="CP014782">
    <property type="protein sequence ID" value="AQS36098.1"/>
    <property type="molecule type" value="Genomic_DNA"/>
</dbReference>